<organism evidence="2 3">
    <name type="scientific">Borrelia turicatae</name>
    <dbReference type="NCBI Taxonomy" id="142"/>
    <lineage>
        <taxon>Bacteria</taxon>
        <taxon>Pseudomonadati</taxon>
        <taxon>Spirochaetota</taxon>
        <taxon>Spirochaetia</taxon>
        <taxon>Spirochaetales</taxon>
        <taxon>Borreliaceae</taxon>
        <taxon>Borrelia</taxon>
    </lineage>
</organism>
<dbReference type="Proteomes" id="UP000264231">
    <property type="component" value="Plasmid lp159"/>
</dbReference>
<feature type="region of interest" description="Disordered" evidence="1">
    <location>
        <begin position="130"/>
        <end position="157"/>
    </location>
</feature>
<feature type="compositionally biased region" description="Gly residues" evidence="1">
    <location>
        <begin position="137"/>
        <end position="152"/>
    </location>
</feature>
<dbReference type="AlphaFoldDB" id="A0A172XCF6"/>
<dbReference type="PROSITE" id="PS51257">
    <property type="entry name" value="PROKAR_LIPOPROTEIN"/>
    <property type="match status" value="1"/>
</dbReference>
<keyword evidence="2" id="KW-0614">Plasmid</keyword>
<dbReference type="EMBL" id="CP015630">
    <property type="protein sequence ID" value="ANF34364.1"/>
    <property type="molecule type" value="Genomic_DNA"/>
</dbReference>
<accession>A0A172XCF6</accession>
<proteinExistence type="predicted"/>
<gene>
    <name evidence="2" type="ORF">A7978_04450</name>
</gene>
<protein>
    <recommendedName>
        <fullName evidence="4">Outer membrane protein</fullName>
    </recommendedName>
</protein>
<dbReference type="RefSeq" id="WP_119024338.1">
    <property type="nucleotide sequence ID" value="NZ_CP015630.1"/>
</dbReference>
<evidence type="ECO:0008006" key="4">
    <source>
        <dbReference type="Google" id="ProtNLM"/>
    </source>
</evidence>
<sequence length="381" mass="42439">MKKINLLIFLISIISIMLGCDQGLLNKGKKHVGKAISPKNPVNGAIDKLDVSRSLLTREIRENSGTDILKALRVGNVEVDVNKQNKGAGEQGNVEQGNVEQGNVEQGNVEQGNVEQGNVEQGNVEQGNVEQGNVEQGNGGQGNGKQVNGGQGNVEQGNVEQVNGGQVARDLAYKIFTIRLKNYRDTLNSMVDEFVFVQAGFDPTTSLFGDQNISEGLQDFNQPHTKNKIYLTLENNIKDVLTLKSIFKNLDLSIEHRDPRYDGSETSVMVGVLYRLRDVSEYSSYNLSMNFNEKKLDLINNCDSADKISEIDLKLEKFIDIRKDVIYNIQRKLYFANAYRANKERMLDSLKEITEPKGNIRLAIDSLFKLSQDIGHLISSL</sequence>
<evidence type="ECO:0000313" key="2">
    <source>
        <dbReference type="EMBL" id="ANF34364.1"/>
    </source>
</evidence>
<reference evidence="2 3" key="1">
    <citation type="submission" date="2016-05" db="EMBL/GenBank/DDBJ databases">
        <title>Chromosome and linear plasmid sequence of a 2015 human isolate of tick-borne relapsing fever spirochete, Borrelia turicatae.</title>
        <authorList>
            <person name="Kingry L.C."/>
            <person name="Dhwani B."/>
            <person name="Replogle A."/>
            <person name="Sexton C."/>
            <person name="Rowe L."/>
            <person name="Stermole B.M."/>
            <person name="Christensen A.M."/>
            <person name="Schriefer M.E."/>
        </authorList>
    </citation>
    <scope>NUCLEOTIDE SEQUENCE [LARGE SCALE GENOMIC DNA]</scope>
    <source>
        <strain evidence="2 3">BTE5EL</strain>
        <plasmid evidence="2 3">lp159</plasmid>
    </source>
</reference>
<evidence type="ECO:0000256" key="1">
    <source>
        <dbReference type="SAM" id="MobiDB-lite"/>
    </source>
</evidence>
<geneLocation type="plasmid" evidence="2 3">
    <name>lp159</name>
</geneLocation>
<evidence type="ECO:0000313" key="3">
    <source>
        <dbReference type="Proteomes" id="UP000264231"/>
    </source>
</evidence>
<name>A0A172XCF6_BORTU</name>